<keyword evidence="3" id="KW-1185">Reference proteome</keyword>
<dbReference type="SUPFAM" id="SSF46689">
    <property type="entry name" value="Homeodomain-like"/>
    <property type="match status" value="1"/>
</dbReference>
<sequence>MKPYPLERKQAIQEKMLPPHNISISFLAKTEGVSRNTLRRWFKEALNSIIIQHPKKIKKQDKASTHKGKALPEKDSQELLQVIIKVKRNTKT</sequence>
<name>A0A0J5FQI6_9GAMM</name>
<evidence type="ECO:0008006" key="4">
    <source>
        <dbReference type="Google" id="ProtNLM"/>
    </source>
</evidence>
<dbReference type="PATRIC" id="fig|880157.4.peg.3125"/>
<dbReference type="AlphaFoldDB" id="A0A0J5FQI6"/>
<organism evidence="2 3">
    <name type="scientific">Xenorhabdus khoisanae</name>
    <dbReference type="NCBI Taxonomy" id="880157"/>
    <lineage>
        <taxon>Bacteria</taxon>
        <taxon>Pseudomonadati</taxon>
        <taxon>Pseudomonadota</taxon>
        <taxon>Gammaproteobacteria</taxon>
        <taxon>Enterobacterales</taxon>
        <taxon>Morganellaceae</taxon>
        <taxon>Xenorhabdus</taxon>
    </lineage>
</organism>
<proteinExistence type="predicted"/>
<evidence type="ECO:0000313" key="2">
    <source>
        <dbReference type="EMBL" id="KMJ44389.1"/>
    </source>
</evidence>
<comment type="caution">
    <text evidence="2">The sequence shown here is derived from an EMBL/GenBank/DDBJ whole genome shotgun (WGS) entry which is preliminary data.</text>
</comment>
<dbReference type="OrthoDB" id="6448171at2"/>
<evidence type="ECO:0000256" key="1">
    <source>
        <dbReference type="SAM" id="MobiDB-lite"/>
    </source>
</evidence>
<dbReference type="RefSeq" id="WP_047964107.1">
    <property type="nucleotide sequence ID" value="NZ_CAWMBG010000100.1"/>
</dbReference>
<gene>
    <name evidence="2" type="ORF">AB204_14660</name>
</gene>
<protein>
    <recommendedName>
        <fullName evidence="4">Transposase</fullName>
    </recommendedName>
</protein>
<feature type="region of interest" description="Disordered" evidence="1">
    <location>
        <begin position="55"/>
        <end position="74"/>
    </location>
</feature>
<reference evidence="2 3" key="1">
    <citation type="submission" date="2015-06" db="EMBL/GenBank/DDBJ databases">
        <title>Draft Whole-Genome Sequence of the Entomopathogenic Bacterium Xenorhabdus khoisanae.</title>
        <authorList>
            <person name="Naidoo S."/>
            <person name="Featherston J."/>
            <person name="Gray V.M."/>
        </authorList>
    </citation>
    <scope>NUCLEOTIDE SEQUENCE [LARGE SCALE GENOMIC DNA]</scope>
    <source>
        <strain evidence="2 3">MCB</strain>
    </source>
</reference>
<evidence type="ECO:0000313" key="3">
    <source>
        <dbReference type="Proteomes" id="UP000036277"/>
    </source>
</evidence>
<dbReference type="EMBL" id="LFCV01000100">
    <property type="protein sequence ID" value="KMJ44389.1"/>
    <property type="molecule type" value="Genomic_DNA"/>
</dbReference>
<feature type="compositionally biased region" description="Basic and acidic residues" evidence="1">
    <location>
        <begin position="60"/>
        <end position="74"/>
    </location>
</feature>
<accession>A0A0J5FQI6</accession>
<dbReference type="Proteomes" id="UP000036277">
    <property type="component" value="Unassembled WGS sequence"/>
</dbReference>
<dbReference type="InterPro" id="IPR009057">
    <property type="entry name" value="Homeodomain-like_sf"/>
</dbReference>